<dbReference type="SUPFAM" id="SSF56349">
    <property type="entry name" value="DNA breaking-rejoining enzymes"/>
    <property type="match status" value="1"/>
</dbReference>
<feature type="region of interest" description="Disordered" evidence="2">
    <location>
        <begin position="753"/>
        <end position="803"/>
    </location>
</feature>
<proteinExistence type="predicted"/>
<organism evidence="3 4">
    <name type="scientific">Prorocentrum cordatum</name>
    <dbReference type="NCBI Taxonomy" id="2364126"/>
    <lineage>
        <taxon>Eukaryota</taxon>
        <taxon>Sar</taxon>
        <taxon>Alveolata</taxon>
        <taxon>Dinophyceae</taxon>
        <taxon>Prorocentrales</taxon>
        <taxon>Prorocentraceae</taxon>
        <taxon>Prorocentrum</taxon>
    </lineage>
</organism>
<evidence type="ECO:0000313" key="4">
    <source>
        <dbReference type="Proteomes" id="UP001189429"/>
    </source>
</evidence>
<evidence type="ECO:0008006" key="5">
    <source>
        <dbReference type="Google" id="ProtNLM"/>
    </source>
</evidence>
<name>A0ABN9T3K2_9DINO</name>
<dbReference type="Gene3D" id="1.10.443.10">
    <property type="entry name" value="Intergrase catalytic core"/>
    <property type="match status" value="1"/>
</dbReference>
<evidence type="ECO:0000313" key="3">
    <source>
        <dbReference type="EMBL" id="CAK0839534.1"/>
    </source>
</evidence>
<evidence type="ECO:0000256" key="2">
    <source>
        <dbReference type="SAM" id="MobiDB-lite"/>
    </source>
</evidence>
<accession>A0ABN9T3K2</accession>
<feature type="compositionally biased region" description="Basic and acidic residues" evidence="2">
    <location>
        <begin position="778"/>
        <end position="801"/>
    </location>
</feature>
<evidence type="ECO:0000256" key="1">
    <source>
        <dbReference type="ARBA" id="ARBA00023172"/>
    </source>
</evidence>
<feature type="non-terminal residue" evidence="3">
    <location>
        <position position="1"/>
    </location>
</feature>
<feature type="non-terminal residue" evidence="3">
    <location>
        <position position="1317"/>
    </location>
</feature>
<dbReference type="EMBL" id="CAUYUJ010014302">
    <property type="protein sequence ID" value="CAK0839534.1"/>
    <property type="molecule type" value="Genomic_DNA"/>
</dbReference>
<sequence>RQRAKTEALVEGAAASLNAMARCQPGRVLRAEEPRRLFDADIAPVQDAMSRNVARAAKQFAPAPVVAEEFPEGALAELAQCKSIYDLDGDSAQADYDPSKLKVLERTSVPLDALDVVGDERRRYLQDLDNLIVLPPDELASVDAPVKAHWDKQFARPGAARREFIRRLDKVGLVAWRLRARAECGVFFVKKKEGAIRLVLDCRPTNQLHRRAPKSHLAKPGALGNLVLSDEWSELSAKALGFEGGSDAALEVACAGMDLKGGFYQFRVDSVASWFSLGESFTAAEAGVTSVYSDEKACFVEVGPEDRLWVCFGGLPMGWSWALFFCHGALEAAARRALISLGQPATTLADWGPPPPFCRDSVVIAPYVDNGDLIAGSPEAARRGYDAFRSELLRLGFVLREEQEPRPDFELVGREIRGRRRMLLPRRRRMWRLWFALDELIRRPALAPSQMRRVVGHLVDHFSARRELLSSLCFVYRFIGDGAGPARRLDTATLEELRIIQGLLPLAVVELGRSIAGVAHCSDASEHGFAAHRTVVTAREAWGAAQFHERWRFREPEPESLGLDRRRELLGALPGGPEAVLEGAFTDFARDYLLRDVADARTRYVPECQPLVEVAGRVPTLSASWGDPRRWEAVVIGKWRKPDKIHNLEARAAIMGLEEYCSDPDHHSSVVLSLGDNMPEVLAIGRGRSRTWDLLALVRRAGAWQVAANARWARRHIETHRNPSDYDSRLPHLRPGEVRRGAAARQLDAGRPRAALCGAPGQPALSAEAPGPPARGPDPLEREPPGRLRDRPPREPSDRRPPRQQQYFLELFAGCMRLTACVAALGLAVAVPVDLELGSHFDVSRREIADVIVGWIEAGLVWAVALGTPCTRWSAARHARREGAVGRAGLVCARFTVRVLDACARHGARVVLENPRASRLWQWRPLVRQLRRLKCELHVVDQCAYGAAWKKPTGLASNIEHFGSVARRCPGCRQHVVLQGKWEGAGQHWDGLDLGAELGILEQHRRHEQCYAAVAHAVGRLPKKDDYDARDRIMAGYVEDLCRAGDTVTAARYAFHGVAFVNDWPRRSPDLLPKTRLSILAFARSSPEHCRDPPAVELVLLVLNHFLDRAVGEDCLRMALIAAHGAISFDCYLRPSEGLELTAGAAGRPRRGAAAQGWTITVAPAGIDAKPAKNRRFDASVLVGAHGRQWVCEVLELLVADLQPNDRVFRMHQLPDLEKEYRAASAALGFRVVAHGLRHAGPSHDAVVHNVKIEDVQARGRWASLESCRIYTKPATLVRSLNAVSDDLLDRAGALKATFCRRLLSVLREGLGAPPSR</sequence>
<gene>
    <name evidence="3" type="ORF">PCOR1329_LOCUS35189</name>
</gene>
<comment type="caution">
    <text evidence="3">The sequence shown here is derived from an EMBL/GenBank/DDBJ whole genome shotgun (WGS) entry which is preliminary data.</text>
</comment>
<reference evidence="3" key="1">
    <citation type="submission" date="2023-10" db="EMBL/GenBank/DDBJ databases">
        <authorList>
            <person name="Chen Y."/>
            <person name="Shah S."/>
            <person name="Dougan E. K."/>
            <person name="Thang M."/>
            <person name="Chan C."/>
        </authorList>
    </citation>
    <scope>NUCLEOTIDE SEQUENCE [LARGE SCALE GENOMIC DNA]</scope>
</reference>
<protein>
    <recommendedName>
        <fullName evidence="5">RNA-directed RNA polymerase</fullName>
    </recommendedName>
</protein>
<dbReference type="InterPro" id="IPR013762">
    <property type="entry name" value="Integrase-like_cat_sf"/>
</dbReference>
<keyword evidence="4" id="KW-1185">Reference proteome</keyword>
<dbReference type="Proteomes" id="UP001189429">
    <property type="component" value="Unassembled WGS sequence"/>
</dbReference>
<keyword evidence="1" id="KW-0233">DNA recombination</keyword>
<dbReference type="InterPro" id="IPR011010">
    <property type="entry name" value="DNA_brk_join_enz"/>
</dbReference>